<dbReference type="GO" id="GO:0016853">
    <property type="term" value="F:isomerase activity"/>
    <property type="evidence" value="ECO:0007669"/>
    <property type="project" value="InterPro"/>
</dbReference>
<name>K8Z8H8_9ENTE</name>
<dbReference type="eggNOG" id="COG2017">
    <property type="taxonomic scope" value="Bacteria"/>
</dbReference>
<dbReference type="Proteomes" id="UP000016057">
    <property type="component" value="Unassembled WGS sequence"/>
</dbReference>
<accession>K8Z8H8</accession>
<organism evidence="1 2">
    <name type="scientific">Catellicoccus marimammalium M35/04/3</name>
    <dbReference type="NCBI Taxonomy" id="1234409"/>
    <lineage>
        <taxon>Bacteria</taxon>
        <taxon>Bacillati</taxon>
        <taxon>Bacillota</taxon>
        <taxon>Bacilli</taxon>
        <taxon>Lactobacillales</taxon>
        <taxon>Enterococcaceae</taxon>
        <taxon>Catellicoccus</taxon>
    </lineage>
</organism>
<dbReference type="GO" id="GO:0005975">
    <property type="term" value="P:carbohydrate metabolic process"/>
    <property type="evidence" value="ECO:0007669"/>
    <property type="project" value="InterPro"/>
</dbReference>
<dbReference type="OrthoDB" id="9795355at2"/>
<evidence type="ECO:0000313" key="2">
    <source>
        <dbReference type="Proteomes" id="UP000016057"/>
    </source>
</evidence>
<keyword evidence="2" id="KW-1185">Reference proteome</keyword>
<dbReference type="InterPro" id="IPR037481">
    <property type="entry name" value="LacX"/>
</dbReference>
<comment type="caution">
    <text evidence="1">The sequence shown here is derived from an EMBL/GenBank/DDBJ whole genome shotgun (WGS) entry which is preliminary data.</text>
</comment>
<dbReference type="InterPro" id="IPR011013">
    <property type="entry name" value="Gal_mutarotase_sf_dom"/>
</dbReference>
<dbReference type="PANTHER" id="PTHR11122">
    <property type="entry name" value="APOSPORY-ASSOCIATED PROTEIN C-RELATED"/>
    <property type="match status" value="1"/>
</dbReference>
<gene>
    <name evidence="1" type="ORF">C683_0685</name>
</gene>
<dbReference type="GO" id="GO:0030246">
    <property type="term" value="F:carbohydrate binding"/>
    <property type="evidence" value="ECO:0007669"/>
    <property type="project" value="InterPro"/>
</dbReference>
<protein>
    <submittedName>
        <fullName evidence="1">LacX protein, plasmid</fullName>
    </submittedName>
</protein>
<dbReference type="SUPFAM" id="SSF74650">
    <property type="entry name" value="Galactose mutarotase-like"/>
    <property type="match status" value="1"/>
</dbReference>
<reference evidence="1 2" key="1">
    <citation type="journal article" date="2013" name="Genome Announc.">
        <title>Draft Genome Sequence of Catellicoccus marimammalium, a Novel Species Commonly Found in Gull Feces.</title>
        <authorList>
            <person name="Weigand M.R."/>
            <person name="Ryu H."/>
            <person name="Bozcek L."/>
            <person name="Konstantinidis K.T."/>
            <person name="Santo Domingo J.W."/>
        </authorList>
    </citation>
    <scope>NUCLEOTIDE SEQUENCE [LARGE SCALE GENOMIC DNA]</scope>
    <source>
        <strain evidence="1 2">M35/04/3</strain>
    </source>
</reference>
<dbReference type="Gene3D" id="2.70.98.10">
    <property type="match status" value="1"/>
</dbReference>
<dbReference type="RefSeq" id="WP_009490043.1">
    <property type="nucleotide sequence ID" value="NZ_AMYT01000017.1"/>
</dbReference>
<dbReference type="InterPro" id="IPR008183">
    <property type="entry name" value="Aldose_1/G6P_1-epimerase"/>
</dbReference>
<dbReference type="EMBL" id="AMYT01000017">
    <property type="protein sequence ID" value="EKU27354.1"/>
    <property type="molecule type" value="Genomic_DNA"/>
</dbReference>
<dbReference type="PATRIC" id="fig|1234409.3.peg.636"/>
<dbReference type="Pfam" id="PF01263">
    <property type="entry name" value="Aldose_epim"/>
    <property type="match status" value="1"/>
</dbReference>
<sequence length="290" mass="34017">MDYVLENEDLKVIISSHGAELQSVYDKKAQKEYLWQGDATIWGRRAPVLFPIVGRLKEGKYKYQDTEYMMPGHGFARDLEFHELLHDTTEICFELHDSEQTKEMYPFAFVLRIFYQLKGREIAVRYEVFNPDSEEILWFSIGGHPAFQVPMTEEGEFIDTHFFLGTDEPVTQRFIQGVLLTKEKEEQPKLERAIHRKDFEQDAWIYETKNSVTAILKSPYSTIRLSYQNAPYLGVWSPADKKAPFVCLEPWWGITDTEEASQLWPDKLGLHSLLPRQKWDTSYQLIFGEK</sequence>
<dbReference type="AlphaFoldDB" id="K8Z8H8"/>
<dbReference type="CDD" id="cd09024">
    <property type="entry name" value="Aldose_epim_lacX"/>
    <property type="match status" value="1"/>
</dbReference>
<dbReference type="STRING" id="1234409.C683_0685"/>
<dbReference type="InterPro" id="IPR014718">
    <property type="entry name" value="GH-type_carb-bd"/>
</dbReference>
<evidence type="ECO:0000313" key="1">
    <source>
        <dbReference type="EMBL" id="EKU27354.1"/>
    </source>
</evidence>
<proteinExistence type="predicted"/>
<dbReference type="PANTHER" id="PTHR11122:SF13">
    <property type="entry name" value="GLUCOSE-6-PHOSPHATE 1-EPIMERASE"/>
    <property type="match status" value="1"/>
</dbReference>